<evidence type="ECO:0000256" key="1">
    <source>
        <dbReference type="ARBA" id="ARBA00004651"/>
    </source>
</evidence>
<dbReference type="Pfam" id="PF04093">
    <property type="entry name" value="MreD"/>
    <property type="match status" value="1"/>
</dbReference>
<reference evidence="9 10" key="1">
    <citation type="journal article" date="2018" name="Nat. Biotechnol.">
        <title>A standardized bacterial taxonomy based on genome phylogeny substantially revises the tree of life.</title>
        <authorList>
            <person name="Parks D.H."/>
            <person name="Chuvochina M."/>
            <person name="Waite D.W."/>
            <person name="Rinke C."/>
            <person name="Skarshewski A."/>
            <person name="Chaumeil P.A."/>
            <person name="Hugenholtz P."/>
        </authorList>
    </citation>
    <scope>NUCLEOTIDE SEQUENCE [LARGE SCALE GENOMIC DNA]</scope>
    <source>
        <strain evidence="9">UBA11306</strain>
    </source>
</reference>
<gene>
    <name evidence="9" type="primary">mreD</name>
    <name evidence="9" type="ORF">DIW15_02740</name>
</gene>
<dbReference type="InterPro" id="IPR007227">
    <property type="entry name" value="Cell_shape_determining_MreD"/>
</dbReference>
<feature type="transmembrane region" description="Helical" evidence="8">
    <location>
        <begin position="41"/>
        <end position="58"/>
    </location>
</feature>
<comment type="subcellular location">
    <subcellularLocation>
        <location evidence="1">Cell membrane</location>
        <topology evidence="1">Multi-pass membrane protein</topology>
    </subcellularLocation>
</comment>
<accession>A0A3D4S564</accession>
<keyword evidence="6 8" id="KW-1133">Transmembrane helix</keyword>
<evidence type="ECO:0000256" key="4">
    <source>
        <dbReference type="ARBA" id="ARBA00022692"/>
    </source>
</evidence>
<dbReference type="NCBIfam" id="TIGR03426">
    <property type="entry name" value="shape_MreD"/>
    <property type="match status" value="1"/>
</dbReference>
<name>A0A3D4S564_9ENTE</name>
<protein>
    <submittedName>
        <fullName evidence="9">Rod shape-determining protein MreD</fullName>
    </submittedName>
</protein>
<dbReference type="EMBL" id="DQHO01000016">
    <property type="protein sequence ID" value="HCS93612.1"/>
    <property type="molecule type" value="Genomic_DNA"/>
</dbReference>
<dbReference type="GO" id="GO:0008360">
    <property type="term" value="P:regulation of cell shape"/>
    <property type="evidence" value="ECO:0007669"/>
    <property type="project" value="UniProtKB-KW"/>
</dbReference>
<evidence type="ECO:0000313" key="9">
    <source>
        <dbReference type="EMBL" id="HCS93612.1"/>
    </source>
</evidence>
<proteinExistence type="inferred from homology"/>
<sequence length="176" mass="20605">MLARLHYKRGYWLFPLMILMMLLDGVLASTLQVLLSTQNYVIVPHLLLMTVTLFSFYATDEPVVIYAGIIGFLYDSYFIGYYGVYLCVFMVVAYLTRLISPFFSQNVLFATLIVILGMAVADGAVYLFYQFNGMTSMTWIQFMVQRMWPTLLFNTVLFFFIYNPLKFINNWIHYRA</sequence>
<dbReference type="Proteomes" id="UP000262195">
    <property type="component" value="Unassembled WGS sequence"/>
</dbReference>
<evidence type="ECO:0000256" key="7">
    <source>
        <dbReference type="ARBA" id="ARBA00023136"/>
    </source>
</evidence>
<evidence type="ECO:0000256" key="3">
    <source>
        <dbReference type="ARBA" id="ARBA00022475"/>
    </source>
</evidence>
<feature type="transmembrane region" description="Helical" evidence="8">
    <location>
        <begin position="12"/>
        <end position="34"/>
    </location>
</feature>
<dbReference type="STRING" id="1121105.GCA_000421665_00105"/>
<evidence type="ECO:0000313" key="10">
    <source>
        <dbReference type="Proteomes" id="UP000262195"/>
    </source>
</evidence>
<dbReference type="AlphaFoldDB" id="A0A3D4S564"/>
<feature type="transmembrane region" description="Helical" evidence="8">
    <location>
        <begin position="107"/>
        <end position="128"/>
    </location>
</feature>
<feature type="transmembrane region" description="Helical" evidence="8">
    <location>
        <begin position="148"/>
        <end position="165"/>
    </location>
</feature>
<organism evidence="9 10">
    <name type="scientific">Bavariicoccus seileri</name>
    <dbReference type="NCBI Taxonomy" id="549685"/>
    <lineage>
        <taxon>Bacteria</taxon>
        <taxon>Bacillati</taxon>
        <taxon>Bacillota</taxon>
        <taxon>Bacilli</taxon>
        <taxon>Lactobacillales</taxon>
        <taxon>Enterococcaceae</taxon>
        <taxon>Bavariicoccus</taxon>
    </lineage>
</organism>
<keyword evidence="4 8" id="KW-0812">Transmembrane</keyword>
<keyword evidence="7 8" id="KW-0472">Membrane</keyword>
<evidence type="ECO:0000256" key="8">
    <source>
        <dbReference type="SAM" id="Phobius"/>
    </source>
</evidence>
<keyword evidence="3" id="KW-1003">Cell membrane</keyword>
<evidence type="ECO:0000256" key="5">
    <source>
        <dbReference type="ARBA" id="ARBA00022960"/>
    </source>
</evidence>
<dbReference type="RefSeq" id="WP_022795404.1">
    <property type="nucleotide sequence ID" value="NZ_JBQEAI010000001.1"/>
</dbReference>
<comment type="caution">
    <text evidence="9">The sequence shown here is derived from an EMBL/GenBank/DDBJ whole genome shotgun (WGS) entry which is preliminary data.</text>
</comment>
<comment type="similarity">
    <text evidence="2">Belongs to the MreD family.</text>
</comment>
<keyword evidence="5" id="KW-0133">Cell shape</keyword>
<evidence type="ECO:0000256" key="6">
    <source>
        <dbReference type="ARBA" id="ARBA00022989"/>
    </source>
</evidence>
<dbReference type="GO" id="GO:0005886">
    <property type="term" value="C:plasma membrane"/>
    <property type="evidence" value="ECO:0007669"/>
    <property type="project" value="UniProtKB-SubCell"/>
</dbReference>
<feature type="transmembrane region" description="Helical" evidence="8">
    <location>
        <begin position="64"/>
        <end position="95"/>
    </location>
</feature>
<evidence type="ECO:0000256" key="2">
    <source>
        <dbReference type="ARBA" id="ARBA00007776"/>
    </source>
</evidence>